<accession>A0AA38RB85</accession>
<name>A0AA38RB85_9PEZI</name>
<evidence type="ECO:0000256" key="6">
    <source>
        <dbReference type="ARBA" id="ARBA00023004"/>
    </source>
</evidence>
<dbReference type="PANTHER" id="PTHR24287:SF1">
    <property type="entry name" value="P450, PUTATIVE (EUROFUNG)-RELATED"/>
    <property type="match status" value="1"/>
</dbReference>
<keyword evidence="6 8" id="KW-0408">Iron</keyword>
<feature type="binding site" description="axial binding residue" evidence="8">
    <location>
        <position position="458"/>
    </location>
    <ligand>
        <name>heme</name>
        <dbReference type="ChEBI" id="CHEBI:30413"/>
    </ligand>
    <ligandPart>
        <name>Fe</name>
        <dbReference type="ChEBI" id="CHEBI:18248"/>
    </ligandPart>
</feature>
<comment type="similarity">
    <text evidence="2 9">Belongs to the cytochrome P450 family.</text>
</comment>
<gene>
    <name evidence="11" type="ORF">NKR23_g11076</name>
</gene>
<dbReference type="EMBL" id="JANBVO010000054">
    <property type="protein sequence ID" value="KAJ9133007.1"/>
    <property type="molecule type" value="Genomic_DNA"/>
</dbReference>
<dbReference type="Proteomes" id="UP001174694">
    <property type="component" value="Unassembled WGS sequence"/>
</dbReference>
<dbReference type="InterPro" id="IPR002974">
    <property type="entry name" value="Cyt_P450_E_CYP52_ascomycetes"/>
</dbReference>
<organism evidence="11 12">
    <name type="scientific">Pleurostoma richardsiae</name>
    <dbReference type="NCBI Taxonomy" id="41990"/>
    <lineage>
        <taxon>Eukaryota</taxon>
        <taxon>Fungi</taxon>
        <taxon>Dikarya</taxon>
        <taxon>Ascomycota</taxon>
        <taxon>Pezizomycotina</taxon>
        <taxon>Sordariomycetes</taxon>
        <taxon>Sordariomycetidae</taxon>
        <taxon>Calosphaeriales</taxon>
        <taxon>Pleurostomataceae</taxon>
        <taxon>Pleurostoma</taxon>
    </lineage>
</organism>
<dbReference type="GO" id="GO:0016712">
    <property type="term" value="F:oxidoreductase activity, acting on paired donors, with incorporation or reduction of molecular oxygen, reduced flavin or flavoprotein as one donor, and incorporation of one atom of oxygen"/>
    <property type="evidence" value="ECO:0007669"/>
    <property type="project" value="InterPro"/>
</dbReference>
<dbReference type="PRINTS" id="PR00464">
    <property type="entry name" value="EP450II"/>
</dbReference>
<evidence type="ECO:0000256" key="1">
    <source>
        <dbReference type="ARBA" id="ARBA00001971"/>
    </source>
</evidence>
<dbReference type="SUPFAM" id="SSF48264">
    <property type="entry name" value="Cytochrome P450"/>
    <property type="match status" value="1"/>
</dbReference>
<dbReference type="InterPro" id="IPR047146">
    <property type="entry name" value="Cyt_P450_E_CYP52_fungi"/>
</dbReference>
<feature type="chain" id="PRO_5041283470" evidence="10">
    <location>
        <begin position="23"/>
        <end position="527"/>
    </location>
</feature>
<dbReference type="GO" id="GO:0005506">
    <property type="term" value="F:iron ion binding"/>
    <property type="evidence" value="ECO:0007669"/>
    <property type="project" value="InterPro"/>
</dbReference>
<dbReference type="GO" id="GO:0020037">
    <property type="term" value="F:heme binding"/>
    <property type="evidence" value="ECO:0007669"/>
    <property type="project" value="InterPro"/>
</dbReference>
<dbReference type="InterPro" id="IPR017972">
    <property type="entry name" value="Cyt_P450_CS"/>
</dbReference>
<reference evidence="11" key="1">
    <citation type="submission" date="2022-07" db="EMBL/GenBank/DDBJ databases">
        <title>Fungi with potential for degradation of polypropylene.</title>
        <authorList>
            <person name="Gostincar C."/>
        </authorList>
    </citation>
    <scope>NUCLEOTIDE SEQUENCE</scope>
    <source>
        <strain evidence="11">EXF-13308</strain>
    </source>
</reference>
<evidence type="ECO:0000313" key="12">
    <source>
        <dbReference type="Proteomes" id="UP001174694"/>
    </source>
</evidence>
<evidence type="ECO:0000256" key="8">
    <source>
        <dbReference type="PIRSR" id="PIRSR602402-1"/>
    </source>
</evidence>
<evidence type="ECO:0000256" key="2">
    <source>
        <dbReference type="ARBA" id="ARBA00010617"/>
    </source>
</evidence>
<dbReference type="PROSITE" id="PS00086">
    <property type="entry name" value="CYTOCHROME_P450"/>
    <property type="match status" value="1"/>
</dbReference>
<dbReference type="InterPro" id="IPR002402">
    <property type="entry name" value="Cyt_P450_E_grp-II"/>
</dbReference>
<comment type="cofactor">
    <cofactor evidence="1 8">
        <name>heme</name>
        <dbReference type="ChEBI" id="CHEBI:30413"/>
    </cofactor>
</comment>
<keyword evidence="7 9" id="KW-0503">Monooxygenase</keyword>
<dbReference type="InterPro" id="IPR001128">
    <property type="entry name" value="Cyt_P450"/>
</dbReference>
<evidence type="ECO:0000256" key="4">
    <source>
        <dbReference type="ARBA" id="ARBA00022723"/>
    </source>
</evidence>
<keyword evidence="4 8" id="KW-0479">Metal-binding</keyword>
<dbReference type="Gene3D" id="1.10.630.10">
    <property type="entry name" value="Cytochrome P450"/>
    <property type="match status" value="1"/>
</dbReference>
<evidence type="ECO:0000256" key="9">
    <source>
        <dbReference type="RuleBase" id="RU000461"/>
    </source>
</evidence>
<keyword evidence="3 8" id="KW-0349">Heme</keyword>
<evidence type="ECO:0000256" key="3">
    <source>
        <dbReference type="ARBA" id="ARBA00022617"/>
    </source>
</evidence>
<protein>
    <submittedName>
        <fullName evidence="11">Cytochrome P450</fullName>
    </submittedName>
</protein>
<evidence type="ECO:0000313" key="11">
    <source>
        <dbReference type="EMBL" id="KAJ9133007.1"/>
    </source>
</evidence>
<keyword evidence="10" id="KW-0732">Signal</keyword>
<keyword evidence="12" id="KW-1185">Reference proteome</keyword>
<dbReference type="InterPro" id="IPR036396">
    <property type="entry name" value="Cyt_P450_sf"/>
</dbReference>
<comment type="caution">
    <text evidence="11">The sequence shown here is derived from an EMBL/GenBank/DDBJ whole genome shotgun (WGS) entry which is preliminary data.</text>
</comment>
<dbReference type="CDD" id="cd11063">
    <property type="entry name" value="CYP52"/>
    <property type="match status" value="1"/>
</dbReference>
<proteinExistence type="inferred from homology"/>
<feature type="signal peptide" evidence="10">
    <location>
        <begin position="1"/>
        <end position="22"/>
    </location>
</feature>
<sequence>MLSLSKTFLALCLSFIVYKVIASRIKKRQQNAKAAALGCLSPPVLRSKNWLGNSLLKESLKATKEDRGPQFIRDTMDSISPSCHTVKVPILDYELIVTRDPENVRVLFSSADFDISYTREASWMPLLGRGIFTSRGDVWKHSRALLRPQFAKDMISDLDMEEKHLDNLMSQLPLDTATGWTEKVDLQPLLFRLTLDIVTEFLYGQSVNSLTKVHHGKAGGDDDIAKHFDSAKVWIDKRGAFSKFYWLLNSKEFKEDCSTIHDYVDAIVAERLALAKSEKPAADPEKGARFNLLNELTEATQNPEELRNETLHVLIAGRDTMGCLLGWCMYFLARHPEVYANLRKAVLDQFGDARPEFRGLRDCRYLQWVITETLRVAAVIPLNERRALRDTVLPSGGGPDGKASVFVPEGTQVLIPFFAMQYRTDLWGPDVEEFKPERWEVKRAGWEFIPFGGGARKCLGQQYALTAIGYAIARVCQEYDHIDNMEQGDGRIRMHHAIENRSGTGVQVRLHKAGSPAAETLSGESPI</sequence>
<dbReference type="Pfam" id="PF00067">
    <property type="entry name" value="p450"/>
    <property type="match status" value="1"/>
</dbReference>
<evidence type="ECO:0000256" key="7">
    <source>
        <dbReference type="ARBA" id="ARBA00023033"/>
    </source>
</evidence>
<dbReference type="PRINTS" id="PR01239">
    <property type="entry name" value="EP450IICYP52"/>
</dbReference>
<dbReference type="PANTHER" id="PTHR24287">
    <property type="entry name" value="P450, PUTATIVE (EUROFUNG)-RELATED"/>
    <property type="match status" value="1"/>
</dbReference>
<evidence type="ECO:0000256" key="5">
    <source>
        <dbReference type="ARBA" id="ARBA00023002"/>
    </source>
</evidence>
<dbReference type="AlphaFoldDB" id="A0AA38RB85"/>
<evidence type="ECO:0000256" key="10">
    <source>
        <dbReference type="SAM" id="SignalP"/>
    </source>
</evidence>
<keyword evidence="5 9" id="KW-0560">Oxidoreductase</keyword>
<dbReference type="PRINTS" id="PR00385">
    <property type="entry name" value="P450"/>
</dbReference>